<dbReference type="PANTHER" id="PTHR33050">
    <property type="entry name" value="REVERSE TRANSCRIPTASE DOMAIN-CONTAINING PROTEIN"/>
    <property type="match status" value="1"/>
</dbReference>
<dbReference type="AlphaFoldDB" id="A0A401H5A3"/>
<evidence type="ECO:0000313" key="1">
    <source>
        <dbReference type="EMBL" id="GBE89618.1"/>
    </source>
</evidence>
<dbReference type="STRING" id="139825.A0A401H5A3"/>
<comment type="caution">
    <text evidence="1">The sequence shown here is derived from an EMBL/GenBank/DDBJ whole genome shotgun (WGS) entry which is preliminary data.</text>
</comment>
<dbReference type="PANTHER" id="PTHR33050:SF7">
    <property type="entry name" value="RIBONUCLEASE H"/>
    <property type="match status" value="1"/>
</dbReference>
<organism evidence="1 2">
    <name type="scientific">Sparassis crispa</name>
    <dbReference type="NCBI Taxonomy" id="139825"/>
    <lineage>
        <taxon>Eukaryota</taxon>
        <taxon>Fungi</taxon>
        <taxon>Dikarya</taxon>
        <taxon>Basidiomycota</taxon>
        <taxon>Agaricomycotina</taxon>
        <taxon>Agaricomycetes</taxon>
        <taxon>Polyporales</taxon>
        <taxon>Sparassidaceae</taxon>
        <taxon>Sparassis</taxon>
    </lineage>
</organism>
<sequence>MRTQVPPNSESIITFATDFQRIINLEISKGRYIGPLTREDVEAFLGPFQSSPLAIIPKPGRPGRFRLVQNFSFPHAISYQYPNASVNSAVDSDDFPCTWGTFNIVALLICRLPPGSQGATRDVAEAYRTVPIHYTQWPGAVVRVSQSRYCIDTAVCFGESPSVGTYGYVADAGADLFRSYGIGPLSKWVDDHFFFHILRVHLHRYNHSRKLWHDDITTCGQHHNGGHIWYGGQTFDDSTLEEFDDDCQFPIKDLSALSPRSEADKAYTYCFADIDRLSENLGFPWECSKDTLFASVSVYIGLSWDLQELTVGLGSKKRQKYLSAIQEWQCRVTHNLKNVQKLYGKLLHTCLVIPRGRAYLTGLEAMLGLCRDRVFMQYSPVKEITEDLIWWHQILC</sequence>
<protein>
    <submittedName>
        <fullName evidence="1">Uncharacterized protein</fullName>
    </submittedName>
</protein>
<dbReference type="GeneID" id="38786535"/>
<reference evidence="1 2" key="1">
    <citation type="journal article" date="2018" name="Sci. Rep.">
        <title>Genome sequence of the cauliflower mushroom Sparassis crispa (Hanabiratake) and its association with beneficial usage.</title>
        <authorList>
            <person name="Kiyama R."/>
            <person name="Furutani Y."/>
            <person name="Kawaguchi K."/>
            <person name="Nakanishi T."/>
        </authorList>
    </citation>
    <scope>NUCLEOTIDE SEQUENCE [LARGE SCALE GENOMIC DNA]</scope>
</reference>
<evidence type="ECO:0000313" key="2">
    <source>
        <dbReference type="Proteomes" id="UP000287166"/>
    </source>
</evidence>
<accession>A0A401H5A3</accession>
<dbReference type="Proteomes" id="UP000287166">
    <property type="component" value="Unassembled WGS sequence"/>
</dbReference>
<dbReference type="OrthoDB" id="3267267at2759"/>
<proteinExistence type="predicted"/>
<name>A0A401H5A3_9APHY</name>
<dbReference type="EMBL" id="BFAD01000016">
    <property type="protein sequence ID" value="GBE89618.1"/>
    <property type="molecule type" value="Genomic_DNA"/>
</dbReference>
<keyword evidence="2" id="KW-1185">Reference proteome</keyword>
<dbReference type="InterPro" id="IPR052055">
    <property type="entry name" value="Hepadnavirus_pol/RT"/>
</dbReference>
<dbReference type="InParanoid" id="A0A401H5A3"/>
<dbReference type="RefSeq" id="XP_027620531.1">
    <property type="nucleotide sequence ID" value="XM_027764730.1"/>
</dbReference>
<gene>
    <name evidence="1" type="ORF">SCP_1602810</name>
</gene>